<dbReference type="EMBL" id="MWPQ01000010">
    <property type="protein sequence ID" value="OPH84046.1"/>
    <property type="molecule type" value="Genomic_DNA"/>
</dbReference>
<dbReference type="AlphaFoldDB" id="A0A1V4I1D9"/>
<reference evidence="1 2" key="1">
    <citation type="submission" date="2017-02" db="EMBL/GenBank/DDBJ databases">
        <title>Genome sequence of the nitrite-oxidizing bacterium Nitrobacter vulgaris strain Ab1.</title>
        <authorList>
            <person name="Mellbye B.L."/>
            <person name="Davis E.W."/>
            <person name="Spieck E."/>
            <person name="Chang J.H."/>
            <person name="Bottomley P.J."/>
            <person name="Sayavedra-Soto L.A."/>
        </authorList>
    </citation>
    <scope>NUCLEOTIDE SEQUENCE [LARGE SCALE GENOMIC DNA]</scope>
    <source>
        <strain evidence="1 2">Ab1</strain>
    </source>
</reference>
<dbReference type="Proteomes" id="UP000189940">
    <property type="component" value="Unassembled WGS sequence"/>
</dbReference>
<sequence>MLDQAADFLRAERFLPAFTLGEPTRLVPTRAFRAKWMPVRAKTTRQIAIIEATRLIRVRSEKI</sequence>
<protein>
    <submittedName>
        <fullName evidence="1">Uncharacterized protein</fullName>
    </submittedName>
</protein>
<keyword evidence="2" id="KW-1185">Reference proteome</keyword>
<evidence type="ECO:0000313" key="2">
    <source>
        <dbReference type="Proteomes" id="UP000189940"/>
    </source>
</evidence>
<accession>A0A1V4I1D9</accession>
<organism evidence="1 2">
    <name type="scientific">Nitrobacter vulgaris</name>
    <dbReference type="NCBI Taxonomy" id="29421"/>
    <lineage>
        <taxon>Bacteria</taxon>
        <taxon>Pseudomonadati</taxon>
        <taxon>Pseudomonadota</taxon>
        <taxon>Alphaproteobacteria</taxon>
        <taxon>Hyphomicrobiales</taxon>
        <taxon>Nitrobacteraceae</taxon>
        <taxon>Nitrobacter</taxon>
    </lineage>
</organism>
<evidence type="ECO:0000313" key="1">
    <source>
        <dbReference type="EMBL" id="OPH84046.1"/>
    </source>
</evidence>
<name>A0A1V4I1D9_NITVU</name>
<gene>
    <name evidence="1" type="ORF">B2M20_03555</name>
</gene>
<comment type="caution">
    <text evidence="1">The sequence shown here is derived from an EMBL/GenBank/DDBJ whole genome shotgun (WGS) entry which is preliminary data.</text>
</comment>
<proteinExistence type="predicted"/>